<evidence type="ECO:0000313" key="16">
    <source>
        <dbReference type="Proteomes" id="UP000008311"/>
    </source>
</evidence>
<feature type="domain" description="Ionotropic glutamate receptor C-terminal" evidence="13">
    <location>
        <begin position="519"/>
        <end position="608"/>
    </location>
</feature>
<dbReference type="InterPro" id="IPR015683">
    <property type="entry name" value="Ionotropic_Glu_rcpt"/>
</dbReference>
<dbReference type="eggNOG" id="KOG1052">
    <property type="taxonomic scope" value="Eukaryota"/>
</dbReference>
<evidence type="ECO:0000259" key="14">
    <source>
        <dbReference type="Pfam" id="PF01094"/>
    </source>
</evidence>
<keyword evidence="7" id="KW-0472">Membrane</keyword>
<dbReference type="AlphaFoldDB" id="B9RNQ7"/>
<evidence type="ECO:0000256" key="8">
    <source>
        <dbReference type="ARBA" id="ARBA00023170"/>
    </source>
</evidence>
<gene>
    <name evidence="15" type="ORF">RCOM_0919800</name>
</gene>
<keyword evidence="8 15" id="KW-0675">Receptor</keyword>
<dbReference type="Proteomes" id="UP000008311">
    <property type="component" value="Unassembled WGS sequence"/>
</dbReference>
<sequence>MVMAQNTTMLVNVGVVLDLEHLAGKKGLSCIKMALSDFYATNSHYKPRLVRHTRNSMEDVVGAAAAALINSNFSFESPFRNTALTLIKNVELQAIIGPTTSTQAGFVIELGQKAHAPIISFSASTPSLASIRRTYLFRATKNDSTQVGAIAALIQAFGWREAVPIYVDNEYGQGVIPYLTDSLQAIDTRIPYRSLISFSATDDQIAEELYKLMSMQTRVFILHMLPSLGSRLLTKSKRANSCKITQELSMLSRAFTNYGHMMLLLHLAIDKAGAAKIDFQKANTSSNSTIDLTTFGVSLNGPDLLQALSNTGFRGLAGDFLFVNEQLPSSTFQIINVIGDGARGLGFWTPQKGLIKKLNSVAVTNLYSTSESNLAPVIWPGDSSSILKGWEIPTKGKKLRILVPVKEGFSEFVKVTRDPRTNTTTVRGNCIDVVNAVSMSRRAVFNRRRRRGRLQQNPTPFLGFLYLQMGFIFAKQKLLPFTAEVGDTAIIANKSLYVDFIFLYTESGESMIVPIKDNNRERVVSNLARLVVMIWCFVILILTQSYTTSLTSLLTVQQLMPTVTDVHQLINNGEYVGYQEDSFVLGILRGLGFHESKLKVYNSTKECNELFVKGTENGSIAAALRKYYTRSCS</sequence>
<evidence type="ECO:0000256" key="12">
    <source>
        <dbReference type="ARBA" id="ARBA00049638"/>
    </source>
</evidence>
<keyword evidence="10" id="KW-1071">Ligand-gated ion channel</keyword>
<evidence type="ECO:0000256" key="3">
    <source>
        <dbReference type="ARBA" id="ARBA00022448"/>
    </source>
</evidence>
<keyword evidence="5" id="KW-1133">Transmembrane helix</keyword>
<dbReference type="GO" id="GO:0005886">
    <property type="term" value="C:plasma membrane"/>
    <property type="evidence" value="ECO:0000318"/>
    <property type="project" value="GO_Central"/>
</dbReference>
<evidence type="ECO:0000256" key="6">
    <source>
        <dbReference type="ARBA" id="ARBA00023065"/>
    </source>
</evidence>
<evidence type="ECO:0000256" key="2">
    <source>
        <dbReference type="ARBA" id="ARBA00011095"/>
    </source>
</evidence>
<evidence type="ECO:0000256" key="4">
    <source>
        <dbReference type="ARBA" id="ARBA00022692"/>
    </source>
</evidence>
<dbReference type="Pfam" id="PF01094">
    <property type="entry name" value="ANF_receptor"/>
    <property type="match status" value="1"/>
</dbReference>
<evidence type="ECO:0000256" key="9">
    <source>
        <dbReference type="ARBA" id="ARBA00023180"/>
    </source>
</evidence>
<reference evidence="16" key="1">
    <citation type="journal article" date="2010" name="Nat. Biotechnol.">
        <title>Draft genome sequence of the oilseed species Ricinus communis.</title>
        <authorList>
            <person name="Chan A.P."/>
            <person name="Crabtree J."/>
            <person name="Zhao Q."/>
            <person name="Lorenzi H."/>
            <person name="Orvis J."/>
            <person name="Puiu D."/>
            <person name="Melake-Berhan A."/>
            <person name="Jones K.M."/>
            <person name="Redman J."/>
            <person name="Chen G."/>
            <person name="Cahoon E.B."/>
            <person name="Gedil M."/>
            <person name="Stanke M."/>
            <person name="Haas B.J."/>
            <person name="Wortman J.R."/>
            <person name="Fraser-Liggett C.M."/>
            <person name="Ravel J."/>
            <person name="Rabinowicz P.D."/>
        </authorList>
    </citation>
    <scope>NUCLEOTIDE SEQUENCE [LARGE SCALE GENOMIC DNA]</scope>
    <source>
        <strain evidence="16">cv. Hale</strain>
    </source>
</reference>
<dbReference type="SUPFAM" id="SSF53850">
    <property type="entry name" value="Periplasmic binding protein-like II"/>
    <property type="match status" value="1"/>
</dbReference>
<comment type="subcellular location">
    <subcellularLocation>
        <location evidence="1">Membrane</location>
        <topology evidence="1">Multi-pass membrane protein</topology>
    </subcellularLocation>
</comment>
<dbReference type="Gene3D" id="3.40.190.10">
    <property type="entry name" value="Periplasmic binding protein-like II"/>
    <property type="match status" value="1"/>
</dbReference>
<evidence type="ECO:0000259" key="13">
    <source>
        <dbReference type="Pfam" id="PF00060"/>
    </source>
</evidence>
<dbReference type="InterPro" id="IPR001320">
    <property type="entry name" value="Iontro_rcpt_C"/>
</dbReference>
<keyword evidence="6" id="KW-0406">Ion transport</keyword>
<keyword evidence="11" id="KW-0407">Ion channel</keyword>
<protein>
    <submittedName>
        <fullName evidence="15">Glutamate receptor 2 plant, putative</fullName>
    </submittedName>
</protein>
<comment type="subunit">
    <text evidence="2">May form heteromers.</text>
</comment>
<keyword evidence="9" id="KW-0325">Glycoprotein</keyword>
<comment type="function">
    <text evidence="12">Glutamate-gated receptor that probably acts as a non-selective cation channel. May be involved in light-signal transduction and calcium homeostasis via the regulation of calcium influx into cells.</text>
</comment>
<dbReference type="Gene3D" id="3.40.50.2300">
    <property type="match status" value="3"/>
</dbReference>
<organism evidence="15 16">
    <name type="scientific">Ricinus communis</name>
    <name type="common">Castor bean</name>
    <dbReference type="NCBI Taxonomy" id="3988"/>
    <lineage>
        <taxon>Eukaryota</taxon>
        <taxon>Viridiplantae</taxon>
        <taxon>Streptophyta</taxon>
        <taxon>Embryophyta</taxon>
        <taxon>Tracheophyta</taxon>
        <taxon>Spermatophyta</taxon>
        <taxon>Magnoliopsida</taxon>
        <taxon>eudicotyledons</taxon>
        <taxon>Gunneridae</taxon>
        <taxon>Pentapetalae</taxon>
        <taxon>rosids</taxon>
        <taxon>fabids</taxon>
        <taxon>Malpighiales</taxon>
        <taxon>Euphorbiaceae</taxon>
        <taxon>Acalyphoideae</taxon>
        <taxon>Acalypheae</taxon>
        <taxon>Ricinus</taxon>
    </lineage>
</organism>
<dbReference type="FunFam" id="3.40.50.2300:FF:000310">
    <property type="entry name" value="Glutamate receptor"/>
    <property type="match status" value="1"/>
</dbReference>
<dbReference type="PANTHER" id="PTHR34836">
    <property type="entry name" value="OS06G0188250 PROTEIN"/>
    <property type="match status" value="1"/>
</dbReference>
<name>B9RNQ7_RICCO</name>
<evidence type="ECO:0000256" key="7">
    <source>
        <dbReference type="ARBA" id="ARBA00023136"/>
    </source>
</evidence>
<feature type="domain" description="Receptor ligand binding region" evidence="14">
    <location>
        <begin position="30"/>
        <end position="240"/>
    </location>
</feature>
<keyword evidence="4" id="KW-0812">Transmembrane</keyword>
<dbReference type="InterPro" id="IPR001828">
    <property type="entry name" value="ANF_lig-bd_rcpt"/>
</dbReference>
<evidence type="ECO:0000256" key="11">
    <source>
        <dbReference type="ARBA" id="ARBA00023303"/>
    </source>
</evidence>
<dbReference type="SUPFAM" id="SSF53822">
    <property type="entry name" value="Periplasmic binding protein-like I"/>
    <property type="match status" value="1"/>
</dbReference>
<dbReference type="Gene3D" id="1.10.287.70">
    <property type="match status" value="1"/>
</dbReference>
<dbReference type="Pfam" id="PF00060">
    <property type="entry name" value="Lig_chan"/>
    <property type="match status" value="1"/>
</dbReference>
<accession>B9RNQ7</accession>
<dbReference type="GO" id="GO:0038023">
    <property type="term" value="F:signaling receptor activity"/>
    <property type="evidence" value="ECO:0000318"/>
    <property type="project" value="GO_Central"/>
</dbReference>
<dbReference type="EMBL" id="EQ973791">
    <property type="protein sequence ID" value="EEF46825.1"/>
    <property type="molecule type" value="Genomic_DNA"/>
</dbReference>
<dbReference type="STRING" id="3988.B9RNQ7"/>
<evidence type="ECO:0000256" key="5">
    <source>
        <dbReference type="ARBA" id="ARBA00022989"/>
    </source>
</evidence>
<dbReference type="InterPro" id="IPR028082">
    <property type="entry name" value="Peripla_BP_I"/>
</dbReference>
<keyword evidence="3" id="KW-0813">Transport</keyword>
<evidence type="ECO:0000256" key="10">
    <source>
        <dbReference type="ARBA" id="ARBA00023286"/>
    </source>
</evidence>
<dbReference type="PANTHER" id="PTHR34836:SF1">
    <property type="entry name" value="OS09G0428600 PROTEIN"/>
    <property type="match status" value="1"/>
</dbReference>
<keyword evidence="16" id="KW-1185">Reference proteome</keyword>
<dbReference type="InParanoid" id="B9RNQ7"/>
<dbReference type="GO" id="GO:0015276">
    <property type="term" value="F:ligand-gated monoatomic ion channel activity"/>
    <property type="evidence" value="ECO:0000318"/>
    <property type="project" value="GO_Central"/>
</dbReference>
<proteinExistence type="predicted"/>
<evidence type="ECO:0000256" key="1">
    <source>
        <dbReference type="ARBA" id="ARBA00004141"/>
    </source>
</evidence>
<evidence type="ECO:0000313" key="15">
    <source>
        <dbReference type="EMBL" id="EEF46825.1"/>
    </source>
</evidence>